<proteinExistence type="predicted"/>
<dbReference type="InterPro" id="IPR036457">
    <property type="entry name" value="PPM-type-like_dom_sf"/>
</dbReference>
<keyword evidence="2" id="KW-0812">Transmembrane</keyword>
<dbReference type="GO" id="GO:0016791">
    <property type="term" value="F:phosphatase activity"/>
    <property type="evidence" value="ECO:0007669"/>
    <property type="project" value="TreeGrafter"/>
</dbReference>
<evidence type="ECO:0000256" key="2">
    <source>
        <dbReference type="SAM" id="Phobius"/>
    </source>
</evidence>
<dbReference type="InterPro" id="IPR003660">
    <property type="entry name" value="HAMP_dom"/>
</dbReference>
<evidence type="ECO:0000313" key="5">
    <source>
        <dbReference type="Proteomes" id="UP000252355"/>
    </source>
</evidence>
<comment type="caution">
    <text evidence="4">The sequence shown here is derived from an EMBL/GenBank/DDBJ whole genome shotgun (WGS) entry which is preliminary data.</text>
</comment>
<keyword evidence="2" id="KW-1133">Transmembrane helix</keyword>
<dbReference type="InterPro" id="IPR052016">
    <property type="entry name" value="Bact_Sigma-Reg"/>
</dbReference>
<keyword evidence="1" id="KW-0378">Hydrolase</keyword>
<dbReference type="PANTHER" id="PTHR43156">
    <property type="entry name" value="STAGE II SPORULATION PROTEIN E-RELATED"/>
    <property type="match status" value="1"/>
</dbReference>
<gene>
    <name evidence="4" type="ORF">OZSIB_2792</name>
</gene>
<dbReference type="InterPro" id="IPR001932">
    <property type="entry name" value="PPM-type_phosphatase-like_dom"/>
</dbReference>
<dbReference type="GO" id="GO:0007165">
    <property type="term" value="P:signal transduction"/>
    <property type="evidence" value="ECO:0007669"/>
    <property type="project" value="InterPro"/>
</dbReference>
<evidence type="ECO:0000313" key="4">
    <source>
        <dbReference type="EMBL" id="RCK80904.1"/>
    </source>
</evidence>
<feature type="domain" description="HAMP" evidence="3">
    <location>
        <begin position="659"/>
        <end position="711"/>
    </location>
</feature>
<reference evidence="4 5" key="1">
    <citation type="submission" date="2018-05" db="EMBL/GenBank/DDBJ databases">
        <title>A metagenomic window into the 2 km-deep terrestrial subsurface aquifer revealed taxonomically and functionally diverse microbial community comprising novel uncultured bacterial lineages.</title>
        <authorList>
            <person name="Kadnikov V.V."/>
            <person name="Mardanov A.V."/>
            <person name="Beletsky A.V."/>
            <person name="Banks D."/>
            <person name="Pimenov N.V."/>
            <person name="Frank Y.A."/>
            <person name="Karnachuk O.V."/>
            <person name="Ravin N.V."/>
        </authorList>
    </citation>
    <scope>NUCLEOTIDE SEQUENCE [LARGE SCALE GENOMIC DNA]</scope>
    <source>
        <strain evidence="4">BY5</strain>
    </source>
</reference>
<feature type="transmembrane region" description="Helical" evidence="2">
    <location>
        <begin position="298"/>
        <end position="317"/>
    </location>
</feature>
<dbReference type="SUPFAM" id="SSF81606">
    <property type="entry name" value="PP2C-like"/>
    <property type="match status" value="1"/>
</dbReference>
<feature type="transmembrane region" description="Helical" evidence="2">
    <location>
        <begin position="639"/>
        <end position="657"/>
    </location>
</feature>
<dbReference type="Pfam" id="PF07228">
    <property type="entry name" value="SpoIIE"/>
    <property type="match status" value="1"/>
</dbReference>
<dbReference type="EMBL" id="QOQW01000004">
    <property type="protein sequence ID" value="RCK80904.1"/>
    <property type="molecule type" value="Genomic_DNA"/>
</dbReference>
<name>A0A367ZRY7_9BACT</name>
<dbReference type="Gene3D" id="6.10.340.10">
    <property type="match status" value="1"/>
</dbReference>
<sequence length="946" mass="105690">MGHRLPLWLAAALLAGLPVVLLFLAGDRTLAREFQRARDEAVVPLEEFRSHLQIGTRFEPILEGLGEKIMTGARHSRDPLMHLHQELTALQRAIPDTFEFVLFDHDSRLVASLSDLPEHHDALARFGLARRQLWENVPEPMARQFHAFRAFLGPFMSYRLDLFHRHHGTPSAFERRRGFVYLSSPRLDGPWFMLWVSFPNDVRELSFRLRTLLRDLPTPDAVLGSIDLRQPLDRQIAAMASAPPSLERALRLMGNEEDDCLFHEGWIWTQAAMSPTRRLVIGRPDHALAAWERGRRRLMAALLALFGAVTILWRWWLAQAGAWSLRTKLIVLFLYTSGMPLGLLAVAARGLLEDRQALLVRQRFERHEATLREFPRTVAHRLSLYEAVIDRSLAGPLPAGPAAHATAVRRARRLLRRVQPDLCALFDDRGHNLVRHVSGYDREVEPIIPIFGMHARRRAAQINGVEPDLQDSTRDQAMRATLEAMGIDLEPFTASLEEHPGHFTWTAFAKSVAYYLGFPLWDQAGKLRGSVFVLWGRDYIFKRLPQMLAAFARRTREITIGTYYFKGWLPPDFPCQSKAESLTPLAWRQSTAVHGAQPTGSATVLLTAILVPELEDQIMLAASDDTGIRAGLRRLAGRFGLAALAMALLGLGLGLWLTQHFLRPLGRFGEGLAAIRRRDFRIRLPVESDDEFGRLASTFNTVLEGMADLEVARIVQETFFPRTGLLAHGCSVFGSTLSASRVGGDYFDYLALPDGRWLLVIGDVTGHGVAASLGVAMAKAIICHPATPLERPSAMLALLNDMVIRTIAAKRMMTCFLAIFDPATRRLIASNAAHNFPWLVRAGAGAEHLAIRHPMLGIKTRLPFEDREIVLDPGDWLCLYTDGLIEAAGHDGQPIGYEAFRDALPGLWRGDARATHDAIRAWHAARRADPALADDATLVVLAVPPA</sequence>
<keyword evidence="2" id="KW-0472">Membrane</keyword>
<dbReference type="CDD" id="cd06225">
    <property type="entry name" value="HAMP"/>
    <property type="match status" value="1"/>
</dbReference>
<dbReference type="Gene3D" id="3.60.40.10">
    <property type="entry name" value="PPM-type phosphatase domain"/>
    <property type="match status" value="1"/>
</dbReference>
<dbReference type="SMART" id="SM00331">
    <property type="entry name" value="PP2C_SIG"/>
    <property type="match status" value="1"/>
</dbReference>
<evidence type="ECO:0000256" key="1">
    <source>
        <dbReference type="ARBA" id="ARBA00022801"/>
    </source>
</evidence>
<feature type="transmembrane region" description="Helical" evidence="2">
    <location>
        <begin position="329"/>
        <end position="352"/>
    </location>
</feature>
<accession>A0A367ZRY7</accession>
<dbReference type="PANTHER" id="PTHR43156:SF2">
    <property type="entry name" value="STAGE II SPORULATION PROTEIN E"/>
    <property type="match status" value="1"/>
</dbReference>
<feature type="transmembrane region" description="Helical" evidence="2">
    <location>
        <begin position="6"/>
        <end position="26"/>
    </location>
</feature>
<dbReference type="PROSITE" id="PS50885">
    <property type="entry name" value="HAMP"/>
    <property type="match status" value="1"/>
</dbReference>
<dbReference type="SMART" id="SM00304">
    <property type="entry name" value="HAMP"/>
    <property type="match status" value="1"/>
</dbReference>
<dbReference type="SUPFAM" id="SSF158472">
    <property type="entry name" value="HAMP domain-like"/>
    <property type="match status" value="1"/>
</dbReference>
<dbReference type="Pfam" id="PF00672">
    <property type="entry name" value="HAMP"/>
    <property type="match status" value="1"/>
</dbReference>
<dbReference type="AlphaFoldDB" id="A0A367ZRY7"/>
<dbReference type="Proteomes" id="UP000252355">
    <property type="component" value="Unassembled WGS sequence"/>
</dbReference>
<evidence type="ECO:0000259" key="3">
    <source>
        <dbReference type="PROSITE" id="PS50885"/>
    </source>
</evidence>
<protein>
    <submittedName>
        <fullName evidence="4">Serine phosphatase RsbU, regulator of sigma subunit</fullName>
    </submittedName>
</protein>
<organism evidence="4 5">
    <name type="scientific">Candidatus Ozemobacter sibiricus</name>
    <dbReference type="NCBI Taxonomy" id="2268124"/>
    <lineage>
        <taxon>Bacteria</taxon>
        <taxon>Candidatus Ozemobacteria</taxon>
        <taxon>Candidatus Ozemobacterales</taxon>
        <taxon>Candidatus Ozemobacteraceae</taxon>
        <taxon>Candidatus Ozemobacter</taxon>
    </lineage>
</organism>
<dbReference type="GO" id="GO:0016020">
    <property type="term" value="C:membrane"/>
    <property type="evidence" value="ECO:0007669"/>
    <property type="project" value="InterPro"/>
</dbReference>